<sequence length="79" mass="8442">MKVAKDDLIAALLHPRLYLCGDEDGGVGLHCRDHFDDGRPLAYLSALAAHADVKVVTVTSVAALIGEAAKHLQSTHREP</sequence>
<organism evidence="1 2">
    <name type="scientific">Nonomuraea wenchangensis</name>
    <dbReference type="NCBI Taxonomy" id="568860"/>
    <lineage>
        <taxon>Bacteria</taxon>
        <taxon>Bacillati</taxon>
        <taxon>Actinomycetota</taxon>
        <taxon>Actinomycetes</taxon>
        <taxon>Streptosporangiales</taxon>
        <taxon>Streptosporangiaceae</taxon>
        <taxon>Nonomuraea</taxon>
    </lineage>
</organism>
<evidence type="ECO:0000313" key="2">
    <source>
        <dbReference type="Proteomes" id="UP000199361"/>
    </source>
</evidence>
<dbReference type="STRING" id="568860.SAMN05421811_103195"/>
<dbReference type="AlphaFoldDB" id="A0A1I0ET50"/>
<reference evidence="1 2" key="1">
    <citation type="submission" date="2016-10" db="EMBL/GenBank/DDBJ databases">
        <authorList>
            <person name="de Groot N.N."/>
        </authorList>
    </citation>
    <scope>NUCLEOTIDE SEQUENCE [LARGE SCALE GENOMIC DNA]</scope>
    <source>
        <strain evidence="1 2">CGMCC 4.5598</strain>
    </source>
</reference>
<keyword evidence="2" id="KW-1185">Reference proteome</keyword>
<dbReference type="RefSeq" id="WP_091079393.1">
    <property type="nucleotide sequence ID" value="NZ_FOHX01000003.1"/>
</dbReference>
<protein>
    <submittedName>
        <fullName evidence="1">Uncharacterized protein</fullName>
    </submittedName>
</protein>
<evidence type="ECO:0000313" key="1">
    <source>
        <dbReference type="EMBL" id="SET48731.1"/>
    </source>
</evidence>
<dbReference type="EMBL" id="FOHX01000003">
    <property type="protein sequence ID" value="SET48731.1"/>
    <property type="molecule type" value="Genomic_DNA"/>
</dbReference>
<proteinExistence type="predicted"/>
<dbReference type="Proteomes" id="UP000199361">
    <property type="component" value="Unassembled WGS sequence"/>
</dbReference>
<gene>
    <name evidence="1" type="ORF">SAMN05421811_103195</name>
</gene>
<name>A0A1I0ET50_9ACTN</name>
<accession>A0A1I0ET50</accession>
<dbReference type="OrthoDB" id="9901745at2"/>